<protein>
    <submittedName>
        <fullName evidence="1">Uncharacterized protein</fullName>
    </submittedName>
</protein>
<dbReference type="RefSeq" id="WP_379189206.1">
    <property type="nucleotide sequence ID" value="NZ_JBHSOW010000060.1"/>
</dbReference>
<reference evidence="2" key="1">
    <citation type="journal article" date="2019" name="Int. J. Syst. Evol. Microbiol.">
        <title>The Global Catalogue of Microorganisms (GCM) 10K type strain sequencing project: providing services to taxonomists for standard genome sequencing and annotation.</title>
        <authorList>
            <consortium name="The Broad Institute Genomics Platform"/>
            <consortium name="The Broad Institute Genome Sequencing Center for Infectious Disease"/>
            <person name="Wu L."/>
            <person name="Ma J."/>
        </authorList>
    </citation>
    <scope>NUCLEOTIDE SEQUENCE [LARGE SCALE GENOMIC DNA]</scope>
    <source>
        <strain evidence="2">CGMCC 1.3240</strain>
    </source>
</reference>
<dbReference type="Proteomes" id="UP001596047">
    <property type="component" value="Unassembled WGS sequence"/>
</dbReference>
<dbReference type="EMBL" id="JBHSOW010000060">
    <property type="protein sequence ID" value="MFC5650634.1"/>
    <property type="molecule type" value="Genomic_DNA"/>
</dbReference>
<evidence type="ECO:0000313" key="1">
    <source>
        <dbReference type="EMBL" id="MFC5650634.1"/>
    </source>
</evidence>
<sequence>MNRSSRLMEVPDNDFGGAAAICFGIDPRQVIHMEEASKVQNRLAVIRAPRTLSKAAISGREYIVMRFAQPELL</sequence>
<accession>A0ABW0W0T7</accession>
<name>A0ABW0W0T7_9BACL</name>
<proteinExistence type="predicted"/>
<evidence type="ECO:0000313" key="2">
    <source>
        <dbReference type="Proteomes" id="UP001596047"/>
    </source>
</evidence>
<organism evidence="1 2">
    <name type="scientific">Paenibacillus solisilvae</name>
    <dbReference type="NCBI Taxonomy" id="2486751"/>
    <lineage>
        <taxon>Bacteria</taxon>
        <taxon>Bacillati</taxon>
        <taxon>Bacillota</taxon>
        <taxon>Bacilli</taxon>
        <taxon>Bacillales</taxon>
        <taxon>Paenibacillaceae</taxon>
        <taxon>Paenibacillus</taxon>
    </lineage>
</organism>
<gene>
    <name evidence="1" type="ORF">ACFPYJ_16175</name>
</gene>
<comment type="caution">
    <text evidence="1">The sequence shown here is derived from an EMBL/GenBank/DDBJ whole genome shotgun (WGS) entry which is preliminary data.</text>
</comment>
<keyword evidence="2" id="KW-1185">Reference proteome</keyword>